<feature type="compositionally biased region" description="Basic and acidic residues" evidence="1">
    <location>
        <begin position="284"/>
        <end position="305"/>
    </location>
</feature>
<proteinExistence type="predicted"/>
<dbReference type="CDD" id="cd02440">
    <property type="entry name" value="AdoMet_MTases"/>
    <property type="match status" value="1"/>
</dbReference>
<sequence>MSYGLLKRILSHCKDEGWEGIIVDPFGGIGSTGILGAYEGYQVICVELERKFVDLARQNFVLHYKAWTEFGNPWPIIIQGDSRGLCEIVESAVDIIVSSPPFIESLQSNDPEFHAKWCKQHGRDVTKPNYKGKIDGYGQTPGQLGSMKPGKVDMVIKKDLTNKTTSTIISKKQENAYDTETSQSSRNVSIGNDDIPHSKGNRQMSAGCNETFTESGVQNPQTKSHREMAKTKERNRMAVSHDGFQPESDSGVSIIWEILKKYGLVISDVMNREMGSGSPVLSLPHEHNEKEVVEGKESGDSDPKKQCASGMEIGLIISSPPYEEGIGHGGNPTSTDKEKALHIANSKRYSETNENLGNQRGDTFWQAAKEIVQQCYQLLKPGGHAIWVTKAFVRKGAIVDFPGDWRQLCESVGFETVCVHHAMLVNETTENGLFGEMTEKKERKSFFRRLAESKGSPPIDYEVILCMSKPLGD</sequence>
<name>A0A0F9DQC5_9ZZZZ</name>
<dbReference type="InterPro" id="IPR029063">
    <property type="entry name" value="SAM-dependent_MTases_sf"/>
</dbReference>
<feature type="compositionally biased region" description="Polar residues" evidence="1">
    <location>
        <begin position="176"/>
        <end position="190"/>
    </location>
</feature>
<comment type="caution">
    <text evidence="2">The sequence shown here is derived from an EMBL/GenBank/DDBJ whole genome shotgun (WGS) entry which is preliminary data.</text>
</comment>
<feature type="region of interest" description="Disordered" evidence="1">
    <location>
        <begin position="277"/>
        <end position="307"/>
    </location>
</feature>
<dbReference type="AlphaFoldDB" id="A0A0F9DQC5"/>
<dbReference type="SUPFAM" id="SSF53335">
    <property type="entry name" value="S-adenosyl-L-methionine-dependent methyltransferases"/>
    <property type="match status" value="1"/>
</dbReference>
<reference evidence="2" key="1">
    <citation type="journal article" date="2015" name="Nature">
        <title>Complex archaea that bridge the gap between prokaryotes and eukaryotes.</title>
        <authorList>
            <person name="Spang A."/>
            <person name="Saw J.H."/>
            <person name="Jorgensen S.L."/>
            <person name="Zaremba-Niedzwiedzka K."/>
            <person name="Martijn J."/>
            <person name="Lind A.E."/>
            <person name="van Eijk R."/>
            <person name="Schleper C."/>
            <person name="Guy L."/>
            <person name="Ettema T.J."/>
        </authorList>
    </citation>
    <scope>NUCLEOTIDE SEQUENCE</scope>
</reference>
<protein>
    <recommendedName>
        <fullName evidence="3">DNA methylase N-4/N-6 domain-containing protein</fullName>
    </recommendedName>
</protein>
<feature type="region of interest" description="Disordered" evidence="1">
    <location>
        <begin position="174"/>
        <end position="198"/>
    </location>
</feature>
<dbReference type="EMBL" id="LAZR01027979">
    <property type="protein sequence ID" value="KKL64003.1"/>
    <property type="molecule type" value="Genomic_DNA"/>
</dbReference>
<evidence type="ECO:0008006" key="3">
    <source>
        <dbReference type="Google" id="ProtNLM"/>
    </source>
</evidence>
<evidence type="ECO:0000313" key="2">
    <source>
        <dbReference type="EMBL" id="KKL64003.1"/>
    </source>
</evidence>
<organism evidence="2">
    <name type="scientific">marine sediment metagenome</name>
    <dbReference type="NCBI Taxonomy" id="412755"/>
    <lineage>
        <taxon>unclassified sequences</taxon>
        <taxon>metagenomes</taxon>
        <taxon>ecological metagenomes</taxon>
    </lineage>
</organism>
<gene>
    <name evidence="2" type="ORF">LCGC14_2169450</name>
</gene>
<dbReference type="Gene3D" id="3.40.50.150">
    <property type="entry name" value="Vaccinia Virus protein VP39"/>
    <property type="match status" value="2"/>
</dbReference>
<accession>A0A0F9DQC5</accession>
<evidence type="ECO:0000256" key="1">
    <source>
        <dbReference type="SAM" id="MobiDB-lite"/>
    </source>
</evidence>